<dbReference type="SUPFAM" id="SSF51905">
    <property type="entry name" value="FAD/NAD(P)-binding domain"/>
    <property type="match status" value="1"/>
</dbReference>
<dbReference type="EMBL" id="HBIU01030825">
    <property type="protein sequence ID" value="CAE0635494.1"/>
    <property type="molecule type" value="Transcribed_RNA"/>
</dbReference>
<dbReference type="EMBL" id="HBIU01030822">
    <property type="protein sequence ID" value="CAE0635492.1"/>
    <property type="molecule type" value="Transcribed_RNA"/>
</dbReference>
<reference evidence="14" key="1">
    <citation type="submission" date="2021-01" db="EMBL/GenBank/DDBJ databases">
        <authorList>
            <person name="Corre E."/>
            <person name="Pelletier E."/>
            <person name="Niang G."/>
            <person name="Scheremetjew M."/>
            <person name="Finn R."/>
            <person name="Kale V."/>
            <person name="Holt S."/>
            <person name="Cochrane G."/>
            <person name="Meng A."/>
            <person name="Brown T."/>
            <person name="Cohen L."/>
        </authorList>
    </citation>
    <scope>NUCLEOTIDE SEQUENCE</scope>
    <source>
        <strain evidence="14">CCMP3107</strain>
    </source>
</reference>
<evidence type="ECO:0000256" key="3">
    <source>
        <dbReference type="ARBA" id="ARBA00008562"/>
    </source>
</evidence>
<keyword evidence="5" id="KW-0285">Flavoprotein</keyword>
<dbReference type="SUPFAM" id="SSF56425">
    <property type="entry name" value="Succinate dehydrogenase/fumarate reductase flavoprotein, catalytic domain"/>
    <property type="match status" value="1"/>
</dbReference>
<organism evidence="14">
    <name type="scientific">Heterosigma akashiwo</name>
    <name type="common">Chromophytic alga</name>
    <name type="synonym">Heterosigma carterae</name>
    <dbReference type="NCBI Taxonomy" id="2829"/>
    <lineage>
        <taxon>Eukaryota</taxon>
        <taxon>Sar</taxon>
        <taxon>Stramenopiles</taxon>
        <taxon>Ochrophyta</taxon>
        <taxon>Raphidophyceae</taxon>
        <taxon>Chattonellales</taxon>
        <taxon>Chattonellaceae</taxon>
        <taxon>Heterosigma</taxon>
    </lineage>
</organism>
<dbReference type="GO" id="GO:0008734">
    <property type="term" value="F:L-aspartate oxidase activity"/>
    <property type="evidence" value="ECO:0007669"/>
    <property type="project" value="UniProtKB-EC"/>
</dbReference>
<dbReference type="Gene3D" id="1.20.58.100">
    <property type="entry name" value="Fumarate reductase/succinate dehydrogenase flavoprotein-like, C-terminal domain"/>
    <property type="match status" value="1"/>
</dbReference>
<name>A0A6S9FA36_HETAK</name>
<keyword evidence="7" id="KW-0274">FAD</keyword>
<dbReference type="UniPathway" id="UPA00253">
    <property type="reaction ID" value="UER00326"/>
</dbReference>
<evidence type="ECO:0000256" key="8">
    <source>
        <dbReference type="ARBA" id="ARBA00023002"/>
    </source>
</evidence>
<feature type="domain" description="Fumarate reductase/succinate dehydrogenase flavoprotein-like C-terminal" evidence="11">
    <location>
        <begin position="500"/>
        <end position="576"/>
    </location>
</feature>
<dbReference type="PRINTS" id="PR00368">
    <property type="entry name" value="FADPNR"/>
</dbReference>
<evidence type="ECO:0000256" key="9">
    <source>
        <dbReference type="ARBA" id="ARBA00050942"/>
    </source>
</evidence>
<dbReference type="EMBL" id="HBIU01030823">
    <property type="protein sequence ID" value="CAE0635493.1"/>
    <property type="molecule type" value="Transcribed_RNA"/>
</dbReference>
<dbReference type="AlphaFoldDB" id="A0A6S9FA36"/>
<protein>
    <recommendedName>
        <fullName evidence="4">L-aspartate oxidase</fullName>
        <ecNumber evidence="4">1.4.3.16</ecNumber>
    </recommendedName>
</protein>
<dbReference type="PANTHER" id="PTHR42716:SF2">
    <property type="entry name" value="L-ASPARTATE OXIDASE, CHLOROPLASTIC"/>
    <property type="match status" value="1"/>
</dbReference>
<dbReference type="InterPro" id="IPR015939">
    <property type="entry name" value="Fum_Rdtase/Succ_DH_flav-like_C"/>
</dbReference>
<keyword evidence="8" id="KW-0560">Oxidoreductase</keyword>
<comment type="pathway">
    <text evidence="2">Cofactor biosynthesis; NAD(+) biosynthesis; iminoaspartate from L-aspartate (oxidase route): step 1/1.</text>
</comment>
<dbReference type="NCBIfam" id="TIGR00551">
    <property type="entry name" value="nadB"/>
    <property type="match status" value="1"/>
</dbReference>
<keyword evidence="6" id="KW-0662">Pyridine nucleotide biosynthesis</keyword>
<dbReference type="FunFam" id="3.90.700.10:FF:000002">
    <property type="entry name" value="L-aspartate oxidase"/>
    <property type="match status" value="1"/>
</dbReference>
<evidence type="ECO:0000259" key="11">
    <source>
        <dbReference type="Pfam" id="PF02910"/>
    </source>
</evidence>
<evidence type="ECO:0000256" key="7">
    <source>
        <dbReference type="ARBA" id="ARBA00022827"/>
    </source>
</evidence>
<dbReference type="SUPFAM" id="SSF46977">
    <property type="entry name" value="Succinate dehydrogenase/fumarate reductase flavoprotein C-terminal domain"/>
    <property type="match status" value="1"/>
</dbReference>
<evidence type="ECO:0000256" key="4">
    <source>
        <dbReference type="ARBA" id="ARBA00012173"/>
    </source>
</evidence>
<comment type="cofactor">
    <cofactor evidence="1">
        <name>FAD</name>
        <dbReference type="ChEBI" id="CHEBI:57692"/>
    </cofactor>
</comment>
<evidence type="ECO:0000256" key="2">
    <source>
        <dbReference type="ARBA" id="ARBA00004950"/>
    </source>
</evidence>
<dbReference type="InterPro" id="IPR027477">
    <property type="entry name" value="Succ_DH/fumarate_Rdtase_cat_sf"/>
</dbReference>
<dbReference type="EC" id="1.4.3.16" evidence="4"/>
<proteinExistence type="inferred from homology"/>
<dbReference type="InterPro" id="IPR005288">
    <property type="entry name" value="NadB"/>
</dbReference>
<dbReference type="Gene3D" id="3.90.700.10">
    <property type="entry name" value="Succinate dehydrogenase/fumarate reductase flavoprotein, catalytic domain"/>
    <property type="match status" value="1"/>
</dbReference>
<evidence type="ECO:0000313" key="13">
    <source>
        <dbReference type="EMBL" id="CAE0635493.1"/>
    </source>
</evidence>
<evidence type="ECO:0000256" key="1">
    <source>
        <dbReference type="ARBA" id="ARBA00001974"/>
    </source>
</evidence>
<evidence type="ECO:0000313" key="15">
    <source>
        <dbReference type="EMBL" id="CAE0635495.1"/>
    </source>
</evidence>
<dbReference type="InterPro" id="IPR037099">
    <property type="entry name" value="Fum_R/Succ_DH_flav-like_C_sf"/>
</dbReference>
<evidence type="ECO:0000256" key="5">
    <source>
        <dbReference type="ARBA" id="ARBA00022630"/>
    </source>
</evidence>
<evidence type="ECO:0000259" key="10">
    <source>
        <dbReference type="Pfam" id="PF00890"/>
    </source>
</evidence>
<dbReference type="Gene3D" id="3.50.50.60">
    <property type="entry name" value="FAD/NAD(P)-binding domain"/>
    <property type="match status" value="1"/>
</dbReference>
<comment type="catalytic activity">
    <reaction evidence="9">
        <text>L-aspartate + O2 = iminosuccinate + H2O2</text>
        <dbReference type="Rhea" id="RHEA:25876"/>
        <dbReference type="ChEBI" id="CHEBI:15379"/>
        <dbReference type="ChEBI" id="CHEBI:16240"/>
        <dbReference type="ChEBI" id="CHEBI:29991"/>
        <dbReference type="ChEBI" id="CHEBI:77875"/>
        <dbReference type="EC" id="1.4.3.16"/>
    </reaction>
</comment>
<evidence type="ECO:0000313" key="12">
    <source>
        <dbReference type="EMBL" id="CAE0635492.1"/>
    </source>
</evidence>
<dbReference type="PRINTS" id="PR00411">
    <property type="entry name" value="PNDRDTASEI"/>
</dbReference>
<evidence type="ECO:0000313" key="14">
    <source>
        <dbReference type="EMBL" id="CAE0635494.1"/>
    </source>
</evidence>
<gene>
    <name evidence="12" type="ORF">HAKA00212_LOCUS14235</name>
    <name evidence="13" type="ORF">HAKA00212_LOCUS14236</name>
    <name evidence="14" type="ORF">HAKA00212_LOCUS14237</name>
    <name evidence="15" type="ORF">HAKA00212_LOCUS14238</name>
</gene>
<comment type="similarity">
    <text evidence="3">Belongs to the FAD-dependent oxidoreductase 2 family. NadB subfamily.</text>
</comment>
<dbReference type="EMBL" id="HBIU01030827">
    <property type="protein sequence ID" value="CAE0635495.1"/>
    <property type="molecule type" value="Transcribed_RNA"/>
</dbReference>
<dbReference type="PANTHER" id="PTHR42716">
    <property type="entry name" value="L-ASPARTATE OXIDASE"/>
    <property type="match status" value="1"/>
</dbReference>
<dbReference type="InterPro" id="IPR036188">
    <property type="entry name" value="FAD/NAD-bd_sf"/>
</dbReference>
<dbReference type="GO" id="GO:0009435">
    <property type="term" value="P:NAD+ biosynthetic process"/>
    <property type="evidence" value="ECO:0007669"/>
    <property type="project" value="UniProtKB-UniPathway"/>
</dbReference>
<dbReference type="InterPro" id="IPR003953">
    <property type="entry name" value="FAD-dep_OxRdtase_2_FAD-bd"/>
</dbReference>
<dbReference type="Pfam" id="PF02910">
    <property type="entry name" value="Succ_DH_flav_C"/>
    <property type="match status" value="1"/>
</dbReference>
<accession>A0A6S9FA36</accession>
<evidence type="ECO:0000256" key="6">
    <source>
        <dbReference type="ARBA" id="ARBA00022642"/>
    </source>
</evidence>
<sequence>MALALMSRNLNGVNPLGRIASAKLVHSFAGAGATKSTKFFAPLATRRVNGSASPEGLNGTSLFRSTQSNNSDVLIIGCGVAGSAAALKCASQGLSVRMLSAATDPLDCNSYWAQGGIIYKAEDDTPDLLASDIHYAGANVCDDEAVDFLTHNGPSAVDELLIGTSHVPFDRRPDGKLALCLEASHNRARIIHWKDHTGKAITQSIQAAAAAHPNITLETGCTAVDLAQALGPYGSHCVGVHALRDGAPQTFLASATVLATGGLGDLYENTSNPASARGDGFAMALRVGAQLQSMEYVQFHPTTLYLPGERRFLLTEALRGEGARLLNTAGERFAGRYHELGELAPRDVVARMIVSEMQRLGSEHVYLDISHRDAAFLKDRFPSIYEHCLARGLDLTAGPVPIVPAAHYFCGGVAADTAGRTSVPGLFAAGETACTGLHGANRLASTSLLEGLVWGRAIGGFLGQHLRGGEMDRASPMVDPYKHYGVAEADPAEVEAVFAELRSTMWRDVGVVRSQGSLQRALAEVAELRGRAADLFHGTRLTPATVGLRNAVAVGGVIAQAALANPYSIGAHYLTDGLDAAELVAATKGEPQLLQAAN</sequence>
<dbReference type="Pfam" id="PF00890">
    <property type="entry name" value="FAD_binding_2"/>
    <property type="match status" value="1"/>
</dbReference>
<feature type="domain" description="FAD-dependent oxidoreductase 2 FAD-binding" evidence="10">
    <location>
        <begin position="72"/>
        <end position="448"/>
    </location>
</feature>